<keyword evidence="1" id="KW-0472">Membrane</keyword>
<dbReference type="EMBL" id="JBANBB010000001">
    <property type="protein sequence ID" value="MEK0306747.1"/>
    <property type="molecule type" value="Genomic_DNA"/>
</dbReference>
<dbReference type="RefSeq" id="WP_340469300.1">
    <property type="nucleotide sequence ID" value="NZ_JBANBB010000001.1"/>
</dbReference>
<name>A0ABU8ZNC7_9BIFI</name>
<reference evidence="2 3" key="1">
    <citation type="submission" date="2024-02" db="EMBL/GenBank/DDBJ databases">
        <title>Bifidobacterium honeyensis sp. nov., isolated from the comb honey.</title>
        <authorList>
            <person name="Liu W."/>
            <person name="Li Y."/>
        </authorList>
    </citation>
    <scope>NUCLEOTIDE SEQUENCE [LARGE SCALE GENOMIC DNA]</scope>
    <source>
        <strain evidence="2 3">IMAU50988</strain>
    </source>
</reference>
<protein>
    <recommendedName>
        <fullName evidence="4">Bacteriocin-associated integral membrane protein</fullName>
    </recommendedName>
</protein>
<proteinExistence type="predicted"/>
<feature type="transmembrane region" description="Helical" evidence="1">
    <location>
        <begin position="289"/>
        <end position="311"/>
    </location>
</feature>
<keyword evidence="3" id="KW-1185">Reference proteome</keyword>
<feature type="transmembrane region" description="Helical" evidence="1">
    <location>
        <begin position="152"/>
        <end position="180"/>
    </location>
</feature>
<evidence type="ECO:0000256" key="1">
    <source>
        <dbReference type="SAM" id="Phobius"/>
    </source>
</evidence>
<feature type="transmembrane region" description="Helical" evidence="1">
    <location>
        <begin position="652"/>
        <end position="673"/>
    </location>
</feature>
<keyword evidence="1" id="KW-0812">Transmembrane</keyword>
<comment type="caution">
    <text evidence="2">The sequence shown here is derived from an EMBL/GenBank/DDBJ whole genome shotgun (WGS) entry which is preliminary data.</text>
</comment>
<feature type="transmembrane region" description="Helical" evidence="1">
    <location>
        <begin position="579"/>
        <end position="601"/>
    </location>
</feature>
<evidence type="ECO:0000313" key="2">
    <source>
        <dbReference type="EMBL" id="MEK0306747.1"/>
    </source>
</evidence>
<evidence type="ECO:0000313" key="3">
    <source>
        <dbReference type="Proteomes" id="UP001373159"/>
    </source>
</evidence>
<feature type="transmembrane region" description="Helical" evidence="1">
    <location>
        <begin position="240"/>
        <end position="268"/>
    </location>
</feature>
<gene>
    <name evidence="2" type="ORF">V8P97_04630</name>
</gene>
<keyword evidence="1" id="KW-1133">Transmembrane helix</keyword>
<sequence length="685" mass="74875">MTVWITICIASVLSFFMFTVLDDELPAGTSTAFEISRVDTGDKEQALSLLQKTAEKYKINIYKISAADGDSLRSRRLFVFIGDREGFDRQGAFDYPVFSPSTMKTEVRAAADISTEDLRGSYAANASSSQLRAIMSDLASHRITMRIDVGTWIGALLYSLGVGSLGAPLAIGALALIVAFSYSISSNRKIHAIKSLHGYNAGQILAAELADFLRVFALGLLGVAIVGLPFLWFYNHFNQLTRFLLTTGGILLGLLVFSLVLIVALGGASTLRGRIALTIDGEGTRVGDGIMAGVVQVIVLALIFGTASGSLNRLHAVSQTRKELSQWSLIPDAYLARFSLESGTEEQIDKAGEFMSVIRRMDDEGKVLEAYSNDPPSSQEGWDEIAKDPLMPYENNGYKSMIVNPTYLRLIGIRDSHGKTMRETDSQGQRFSLLIPDSYRGDVDELLASYVRSFDEMCQEELKKGRTTRCHPEGTVVRTRSGQRLPAFRGTDFEPAEDQQIFHLDDPIVAVVSTSSGLQDGLDFVAANSQGHLLFFDADELDRRLTQAGIRDQFQAIDRAEDSIMSTLAITQREQTGDLIGLALGAFAVVLATLVCAAVYCEKRRRVSFVELIHGYGFFRRHRAFLAGEFAACVAALLAVAVLGHMFTWSDLGIAVGLLAMAAALTLSSIGIYEHRFQAADIKRP</sequence>
<organism evidence="2 3">
    <name type="scientific">Bifidobacterium favimelis</name>
    <dbReference type="NCBI Taxonomy" id="3122979"/>
    <lineage>
        <taxon>Bacteria</taxon>
        <taxon>Bacillati</taxon>
        <taxon>Actinomycetota</taxon>
        <taxon>Actinomycetes</taxon>
        <taxon>Bifidobacteriales</taxon>
        <taxon>Bifidobacteriaceae</taxon>
        <taxon>Bifidobacterium</taxon>
    </lineage>
</organism>
<feature type="transmembrane region" description="Helical" evidence="1">
    <location>
        <begin position="212"/>
        <end position="234"/>
    </location>
</feature>
<evidence type="ECO:0008006" key="4">
    <source>
        <dbReference type="Google" id="ProtNLM"/>
    </source>
</evidence>
<dbReference type="Proteomes" id="UP001373159">
    <property type="component" value="Unassembled WGS sequence"/>
</dbReference>
<feature type="transmembrane region" description="Helical" evidence="1">
    <location>
        <begin position="622"/>
        <end position="646"/>
    </location>
</feature>
<accession>A0ABU8ZNC7</accession>